<reference evidence="3" key="2">
    <citation type="submission" date="2020-09" db="EMBL/GenBank/DDBJ databases">
        <authorList>
            <person name="Sun Q."/>
            <person name="Zhou Y."/>
        </authorList>
    </citation>
    <scope>NUCLEOTIDE SEQUENCE</scope>
    <source>
        <strain evidence="3">CGMCC 4.3508</strain>
    </source>
</reference>
<dbReference type="EMBL" id="BMMH01000007">
    <property type="protein sequence ID" value="GGL20568.1"/>
    <property type="molecule type" value="Genomic_DNA"/>
</dbReference>
<dbReference type="InterPro" id="IPR058489">
    <property type="entry name" value="DUF8176"/>
</dbReference>
<organism evidence="3 4">
    <name type="scientific">Nocardia jinanensis</name>
    <dbReference type="NCBI Taxonomy" id="382504"/>
    <lineage>
        <taxon>Bacteria</taxon>
        <taxon>Bacillati</taxon>
        <taxon>Actinomycetota</taxon>
        <taxon>Actinomycetes</taxon>
        <taxon>Mycobacteriales</taxon>
        <taxon>Nocardiaceae</taxon>
        <taxon>Nocardia</taxon>
    </lineage>
</organism>
<keyword evidence="1" id="KW-1133">Transmembrane helix</keyword>
<evidence type="ECO:0000313" key="3">
    <source>
        <dbReference type="EMBL" id="GGL20568.1"/>
    </source>
</evidence>
<proteinExistence type="predicted"/>
<keyword evidence="1" id="KW-0472">Membrane</keyword>
<name>A0A917VW85_9NOCA</name>
<feature type="transmembrane region" description="Helical" evidence="1">
    <location>
        <begin position="54"/>
        <end position="76"/>
    </location>
</feature>
<gene>
    <name evidence="3" type="ORF">GCM10011588_39230</name>
</gene>
<accession>A0A917VW85</accession>
<comment type="caution">
    <text evidence="3">The sequence shown here is derived from an EMBL/GenBank/DDBJ whole genome shotgun (WGS) entry which is preliminary data.</text>
</comment>
<dbReference type="Pfam" id="PF26527">
    <property type="entry name" value="DUF8176"/>
    <property type="match status" value="1"/>
</dbReference>
<dbReference type="AlphaFoldDB" id="A0A917VW85"/>
<dbReference type="Proteomes" id="UP000638263">
    <property type="component" value="Unassembled WGS sequence"/>
</dbReference>
<protein>
    <recommendedName>
        <fullName evidence="2">DUF8176 domain-containing protein</fullName>
    </recommendedName>
</protein>
<evidence type="ECO:0000259" key="2">
    <source>
        <dbReference type="Pfam" id="PF26527"/>
    </source>
</evidence>
<evidence type="ECO:0000256" key="1">
    <source>
        <dbReference type="SAM" id="Phobius"/>
    </source>
</evidence>
<evidence type="ECO:0000313" key="4">
    <source>
        <dbReference type="Proteomes" id="UP000638263"/>
    </source>
</evidence>
<keyword evidence="1" id="KW-0812">Transmembrane</keyword>
<feature type="domain" description="DUF8176" evidence="2">
    <location>
        <begin position="121"/>
        <end position="234"/>
    </location>
</feature>
<sequence>MRKESDEDRQIVLDEPTSTGMVDWLVSASTPNSADDGRWLTPPRRACTPGHLRAVLGGAVVAAFTASAMVVTTVVAGTDHAETPIDPPIRITDAPPSWPADGRDRSPIVTGSSTDCGPGTVEAETTLAGARPLRAMSGAWAIAVFEAAYYHARDAVMARDVVATEAAVSDATTIQAGIDSAPPVTGYCVRIRPLTPGLYAVEITETRPDTPPTVWRQRISTTRLDGNSVITAITSE</sequence>
<reference evidence="3" key="1">
    <citation type="journal article" date="2014" name="Int. J. Syst. Evol. Microbiol.">
        <title>Complete genome sequence of Corynebacterium casei LMG S-19264T (=DSM 44701T), isolated from a smear-ripened cheese.</title>
        <authorList>
            <consortium name="US DOE Joint Genome Institute (JGI-PGF)"/>
            <person name="Walter F."/>
            <person name="Albersmeier A."/>
            <person name="Kalinowski J."/>
            <person name="Ruckert C."/>
        </authorList>
    </citation>
    <scope>NUCLEOTIDE SEQUENCE</scope>
    <source>
        <strain evidence="3">CGMCC 4.3508</strain>
    </source>
</reference>
<keyword evidence="4" id="KW-1185">Reference proteome</keyword>